<dbReference type="InterPro" id="IPR036259">
    <property type="entry name" value="MFS_trans_sf"/>
</dbReference>
<dbReference type="InterPro" id="IPR020846">
    <property type="entry name" value="MFS_dom"/>
</dbReference>
<dbReference type="EMBL" id="DTIN01000039">
    <property type="protein sequence ID" value="HFX14207.1"/>
    <property type="molecule type" value="Genomic_DNA"/>
</dbReference>
<dbReference type="Pfam" id="PF07690">
    <property type="entry name" value="MFS_1"/>
    <property type="match status" value="2"/>
</dbReference>
<feature type="transmembrane region" description="Helical" evidence="4">
    <location>
        <begin position="265"/>
        <end position="284"/>
    </location>
</feature>
<dbReference type="SUPFAM" id="SSF103473">
    <property type="entry name" value="MFS general substrate transporter"/>
    <property type="match status" value="1"/>
</dbReference>
<reference evidence="6" key="1">
    <citation type="journal article" date="2020" name="mSystems">
        <title>Genome- and Community-Level Interaction Insights into Carbon Utilization and Element Cycling Functions of Hydrothermarchaeota in Hydrothermal Sediment.</title>
        <authorList>
            <person name="Zhou Z."/>
            <person name="Liu Y."/>
            <person name="Xu W."/>
            <person name="Pan J."/>
            <person name="Luo Z.H."/>
            <person name="Li M."/>
        </authorList>
    </citation>
    <scope>NUCLEOTIDE SEQUENCE [LARGE SCALE GENOMIC DNA]</scope>
    <source>
        <strain evidence="6">SpSt-81</strain>
    </source>
</reference>
<dbReference type="PANTHER" id="PTHR23526">
    <property type="entry name" value="INTEGRAL MEMBRANE TRANSPORT PROTEIN-RELATED"/>
    <property type="match status" value="1"/>
</dbReference>
<evidence type="ECO:0000256" key="2">
    <source>
        <dbReference type="ARBA" id="ARBA00022989"/>
    </source>
</evidence>
<feature type="transmembrane region" description="Helical" evidence="4">
    <location>
        <begin position="148"/>
        <end position="170"/>
    </location>
</feature>
<evidence type="ECO:0000313" key="6">
    <source>
        <dbReference type="EMBL" id="HFX14207.1"/>
    </source>
</evidence>
<feature type="transmembrane region" description="Helical" evidence="4">
    <location>
        <begin position="51"/>
        <end position="68"/>
    </location>
</feature>
<dbReference type="Gene3D" id="1.20.1250.20">
    <property type="entry name" value="MFS general substrate transporter like domains"/>
    <property type="match status" value="2"/>
</dbReference>
<dbReference type="InterPro" id="IPR011701">
    <property type="entry name" value="MFS"/>
</dbReference>
<accession>A0A7C3ML02</accession>
<evidence type="ECO:0000256" key="3">
    <source>
        <dbReference type="ARBA" id="ARBA00023136"/>
    </source>
</evidence>
<feature type="domain" description="Major facilitator superfamily (MFS) profile" evidence="5">
    <location>
        <begin position="13"/>
        <end position="405"/>
    </location>
</feature>
<gene>
    <name evidence="6" type="ORF">ENW00_08725</name>
</gene>
<dbReference type="PANTHER" id="PTHR23526:SF1">
    <property type="entry name" value="MAJOR FACILITATOR SUPERFAMILY MFS_1"/>
    <property type="match status" value="1"/>
</dbReference>
<evidence type="ECO:0000259" key="5">
    <source>
        <dbReference type="PROSITE" id="PS50850"/>
    </source>
</evidence>
<feature type="transmembrane region" description="Helical" evidence="4">
    <location>
        <begin position="80"/>
        <end position="103"/>
    </location>
</feature>
<comment type="caution">
    <text evidence="6">The sequence shown here is derived from an EMBL/GenBank/DDBJ whole genome shotgun (WGS) entry which is preliminary data.</text>
</comment>
<feature type="transmembrane region" description="Helical" evidence="4">
    <location>
        <begin position="20"/>
        <end position="39"/>
    </location>
</feature>
<feature type="transmembrane region" description="Helical" evidence="4">
    <location>
        <begin position="239"/>
        <end position="259"/>
    </location>
</feature>
<sequence>MSLREKDYSWNFIVNAIDNAFFNLGMTFGSIQTLLPLFAKNLGAGNLEIGLIPAIANLGWAIPAILGARASERYKRKIELVLKVTMGERLPYLFMSFIAFFLASPFPKLSLYLSLFLLAIATFSMGFLGPPWMSMISKVIHPSKRGTFFAMGNGLGAIMGIGGAFLARYFLSTYQFPINFGYSFLCAGIALLISFVFLSLTREEPDENEVQDTSLTEYIKSIKIVFKDKNFRNYTISRILNTFSLSFISFVSVFSVKQFKIPDKIVADFTGILLISQALSSFIIGPIGDKFGHKITLLLGRISTLISLILLLTANNIISFYTVYIFIGIINSAFYVGDLAFILDLSPSQRRELYLGSINLIFAPFSFIAPILAGKIADTKGYYFLFHCLLILGIINILYFVYKVEDPKKNVKNINNSDFN</sequence>
<keyword evidence="3 4" id="KW-0472">Membrane</keyword>
<feature type="transmembrane region" description="Helical" evidence="4">
    <location>
        <begin position="320"/>
        <end position="341"/>
    </location>
</feature>
<name>A0A7C3ML02_DICTH</name>
<feature type="transmembrane region" description="Helical" evidence="4">
    <location>
        <begin position="353"/>
        <end position="376"/>
    </location>
</feature>
<dbReference type="PROSITE" id="PS50850">
    <property type="entry name" value="MFS"/>
    <property type="match status" value="1"/>
</dbReference>
<feature type="transmembrane region" description="Helical" evidence="4">
    <location>
        <begin position="382"/>
        <end position="402"/>
    </location>
</feature>
<organism evidence="6">
    <name type="scientific">Dictyoglomus thermophilum</name>
    <dbReference type="NCBI Taxonomy" id="14"/>
    <lineage>
        <taxon>Bacteria</taxon>
        <taxon>Pseudomonadati</taxon>
        <taxon>Dictyoglomota</taxon>
        <taxon>Dictyoglomia</taxon>
        <taxon>Dictyoglomales</taxon>
        <taxon>Dictyoglomaceae</taxon>
        <taxon>Dictyoglomus</taxon>
    </lineage>
</organism>
<dbReference type="AlphaFoldDB" id="A0A7C3ML02"/>
<keyword evidence="1 4" id="KW-0812">Transmembrane</keyword>
<feature type="transmembrane region" description="Helical" evidence="4">
    <location>
        <begin position="182"/>
        <end position="200"/>
    </location>
</feature>
<dbReference type="GO" id="GO:0022857">
    <property type="term" value="F:transmembrane transporter activity"/>
    <property type="evidence" value="ECO:0007669"/>
    <property type="project" value="InterPro"/>
</dbReference>
<protein>
    <submittedName>
        <fullName evidence="6">MFS transporter</fullName>
    </submittedName>
</protein>
<keyword evidence="2 4" id="KW-1133">Transmembrane helix</keyword>
<proteinExistence type="predicted"/>
<feature type="transmembrane region" description="Helical" evidence="4">
    <location>
        <begin position="296"/>
        <end position="314"/>
    </location>
</feature>
<evidence type="ECO:0000256" key="1">
    <source>
        <dbReference type="ARBA" id="ARBA00022692"/>
    </source>
</evidence>
<dbReference type="InterPro" id="IPR052528">
    <property type="entry name" value="Sugar_transport-like"/>
</dbReference>
<evidence type="ECO:0000256" key="4">
    <source>
        <dbReference type="SAM" id="Phobius"/>
    </source>
</evidence>
<feature type="transmembrane region" description="Helical" evidence="4">
    <location>
        <begin position="109"/>
        <end position="128"/>
    </location>
</feature>